<comment type="caution">
    <text evidence="2">The sequence shown here is derived from an EMBL/GenBank/DDBJ whole genome shotgun (WGS) entry which is preliminary data.</text>
</comment>
<name>A0ABR1UEZ7_9PEZI</name>
<dbReference type="Proteomes" id="UP001446871">
    <property type="component" value="Unassembled WGS sequence"/>
</dbReference>
<gene>
    <name evidence="2" type="ORF">PG996_011411</name>
</gene>
<reference evidence="2 3" key="1">
    <citation type="submission" date="2023-01" db="EMBL/GenBank/DDBJ databases">
        <title>Analysis of 21 Apiospora genomes using comparative genomics revels a genus with tremendous synthesis potential of carbohydrate active enzymes and secondary metabolites.</title>
        <authorList>
            <person name="Sorensen T."/>
        </authorList>
    </citation>
    <scope>NUCLEOTIDE SEQUENCE [LARGE SCALE GENOMIC DNA]</scope>
    <source>
        <strain evidence="2 3">CBS 83171</strain>
    </source>
</reference>
<keyword evidence="3" id="KW-1185">Reference proteome</keyword>
<protein>
    <submittedName>
        <fullName evidence="2">Uncharacterized protein</fullName>
    </submittedName>
</protein>
<proteinExistence type="predicted"/>
<dbReference type="EMBL" id="JAQQWM010000007">
    <property type="protein sequence ID" value="KAK8057474.1"/>
    <property type="molecule type" value="Genomic_DNA"/>
</dbReference>
<evidence type="ECO:0000313" key="2">
    <source>
        <dbReference type="EMBL" id="KAK8057474.1"/>
    </source>
</evidence>
<evidence type="ECO:0000313" key="3">
    <source>
        <dbReference type="Proteomes" id="UP001446871"/>
    </source>
</evidence>
<sequence length="433" mass="49095">MKSKIVVEETAKQIEDRLGINWSPAQKQKYLASIKTVYIKRLETPYPINDFYTAGTQKAQDEWDAYWDGKPLKDPRYNKGKRRGTKTIDFSQLQYVIEQDESVRFVDADTKELVMIVIRDFFPDDEMREAFTKICLEVVDRRRDDRREDPGQLCHFGYTCGSRHQPALRIATCNKRLNTPARKEYERRLNYKAQGMASLGWNMLRSRLPDEIIQDYEDAIADSGAPRMDMERAEKNFSFPFHGKSVTFNDLDLAPPSGLCSINYSRFTHKESNGNRFFIACTTQAPADPTKGGNFYNASYGIMLKAASNTVTSWMPSDYHGTTLYEMLEGPEKRMGYEVRPDGGINTGFSFEVSKMIRNAVKQGNKRKIGGSSSSSSTSGAATTSGSSAEEITVREPRAKRRRGECRTRFPAVGDAGSDFSVSDYDSDSDYRP</sequence>
<feature type="compositionally biased region" description="Low complexity" evidence="1">
    <location>
        <begin position="370"/>
        <end position="389"/>
    </location>
</feature>
<feature type="region of interest" description="Disordered" evidence="1">
    <location>
        <begin position="363"/>
        <end position="433"/>
    </location>
</feature>
<organism evidence="2 3">
    <name type="scientific">Apiospora saccharicola</name>
    <dbReference type="NCBI Taxonomy" id="335842"/>
    <lineage>
        <taxon>Eukaryota</taxon>
        <taxon>Fungi</taxon>
        <taxon>Dikarya</taxon>
        <taxon>Ascomycota</taxon>
        <taxon>Pezizomycotina</taxon>
        <taxon>Sordariomycetes</taxon>
        <taxon>Xylariomycetidae</taxon>
        <taxon>Amphisphaeriales</taxon>
        <taxon>Apiosporaceae</taxon>
        <taxon>Apiospora</taxon>
    </lineage>
</organism>
<accession>A0ABR1UEZ7</accession>
<evidence type="ECO:0000256" key="1">
    <source>
        <dbReference type="SAM" id="MobiDB-lite"/>
    </source>
</evidence>